<gene>
    <name evidence="1" type="ORF">RPERSI_LOCUS11075</name>
</gene>
<dbReference type="Proteomes" id="UP000789920">
    <property type="component" value="Unassembled WGS sequence"/>
</dbReference>
<reference evidence="1" key="1">
    <citation type="submission" date="2021-06" db="EMBL/GenBank/DDBJ databases">
        <authorList>
            <person name="Kallberg Y."/>
            <person name="Tangrot J."/>
            <person name="Rosling A."/>
        </authorList>
    </citation>
    <scope>NUCLEOTIDE SEQUENCE</scope>
    <source>
        <strain evidence="1">MA461A</strain>
    </source>
</reference>
<proteinExistence type="predicted"/>
<comment type="caution">
    <text evidence="1">The sequence shown here is derived from an EMBL/GenBank/DDBJ whole genome shotgun (WGS) entry which is preliminary data.</text>
</comment>
<dbReference type="EMBL" id="CAJVQC010022490">
    <property type="protein sequence ID" value="CAG8718201.1"/>
    <property type="molecule type" value="Genomic_DNA"/>
</dbReference>
<protein>
    <submittedName>
        <fullName evidence="1">35555_t:CDS:1</fullName>
    </submittedName>
</protein>
<evidence type="ECO:0000313" key="1">
    <source>
        <dbReference type="EMBL" id="CAG8718201.1"/>
    </source>
</evidence>
<name>A0ACA9PUH0_9GLOM</name>
<sequence>VARTKQLKQRQVLKIHSSIRKAKKIWPAQFRRAANKLFKINKKEYNASFVKLATDISNIGQTFIHATNKEIAALSLNQNLPKDTSSRFFGYSIMANESTREEKKILIICFSCWDINKLKSTITIVKVTDITCCNAETVSTTVFETCKEKGIDSQKWHYWVTDNTAYMSSEANGAIAKFNSLAISQSFRIPCGLHATHIALMNFKNMVFGKLDSIKELSLKEHLFNLLNLAFHLYDRYNLSDKDSLLNLKLEILKKLYKAMFNFEICKYQQPIRQWWLYELKTTIQYLDHCELTNKQLNLQIRCLIKFGQRYFPLGNHAHEMPDKIIIWIQELQYYLEDIYRLFEDKLVDVKCELNAIDFENFYKAL</sequence>
<evidence type="ECO:0000313" key="2">
    <source>
        <dbReference type="Proteomes" id="UP000789920"/>
    </source>
</evidence>
<keyword evidence="2" id="KW-1185">Reference proteome</keyword>
<accession>A0ACA9PUH0</accession>
<organism evidence="1 2">
    <name type="scientific">Racocetra persica</name>
    <dbReference type="NCBI Taxonomy" id="160502"/>
    <lineage>
        <taxon>Eukaryota</taxon>
        <taxon>Fungi</taxon>
        <taxon>Fungi incertae sedis</taxon>
        <taxon>Mucoromycota</taxon>
        <taxon>Glomeromycotina</taxon>
        <taxon>Glomeromycetes</taxon>
        <taxon>Diversisporales</taxon>
        <taxon>Gigasporaceae</taxon>
        <taxon>Racocetra</taxon>
    </lineage>
</organism>
<feature type="non-terminal residue" evidence="1">
    <location>
        <position position="1"/>
    </location>
</feature>